<dbReference type="eggNOG" id="COG1043">
    <property type="taxonomic scope" value="Bacteria"/>
</dbReference>
<dbReference type="PIRSF" id="PIRSF000456">
    <property type="entry name" value="UDP-GlcNAc_acltr"/>
    <property type="match status" value="1"/>
</dbReference>
<dbReference type="InterPro" id="IPR010137">
    <property type="entry name" value="Lipid_A_LpxA"/>
</dbReference>
<dbReference type="HOGENOM" id="CLU_061249_0_0_7"/>
<evidence type="ECO:0000256" key="3">
    <source>
        <dbReference type="ARBA" id="ARBA00022679"/>
    </source>
</evidence>
<dbReference type="UniPathway" id="UPA00359">
    <property type="reaction ID" value="UER00477"/>
</dbReference>
<feature type="domain" description="UDP N-acetylglucosamine O-acyltransferase C-terminal" evidence="7">
    <location>
        <begin position="175"/>
        <end position="259"/>
    </location>
</feature>
<organism evidence="8 9">
    <name type="scientific">Desulfocapsa sulfexigens (strain DSM 10523 / SB164P1)</name>
    <dbReference type="NCBI Taxonomy" id="1167006"/>
    <lineage>
        <taxon>Bacteria</taxon>
        <taxon>Pseudomonadati</taxon>
        <taxon>Thermodesulfobacteriota</taxon>
        <taxon>Desulfobulbia</taxon>
        <taxon>Desulfobulbales</taxon>
        <taxon>Desulfocapsaceae</taxon>
        <taxon>Desulfocapsa</taxon>
    </lineage>
</organism>
<dbReference type="GO" id="GO:0009245">
    <property type="term" value="P:lipid A biosynthetic process"/>
    <property type="evidence" value="ECO:0007669"/>
    <property type="project" value="UniProtKB-UniRule"/>
</dbReference>
<dbReference type="Gene3D" id="1.20.1180.10">
    <property type="entry name" value="Udp N-acetylglucosamine O-acyltransferase, C-terminal domain"/>
    <property type="match status" value="1"/>
</dbReference>
<dbReference type="STRING" id="1167006.UWK_03506"/>
<dbReference type="PATRIC" id="fig|1167006.5.peg.3769"/>
<accession>M1PEQ1</accession>
<dbReference type="InterPro" id="IPR029098">
    <property type="entry name" value="Acetyltransf_C"/>
</dbReference>
<reference evidence="9" key="1">
    <citation type="journal article" date="2013" name="Stand. Genomic Sci.">
        <title>Complete genome sequence of Desulfocapsa sulfexigens, a marine deltaproteobacterium specialized in disproportionating inorganic sulfur compounds.</title>
        <authorList>
            <person name="Finster K.W."/>
            <person name="Kjeldsen K.U."/>
            <person name="Kube M."/>
            <person name="Reinhardt R."/>
            <person name="Mussmann M."/>
            <person name="Amann R."/>
            <person name="Schreiber L."/>
        </authorList>
    </citation>
    <scope>NUCLEOTIDE SEQUENCE [LARGE SCALE GENOMIC DNA]</scope>
    <source>
        <strain evidence="9">DSM 10523 / SB164P1</strain>
    </source>
</reference>
<dbReference type="NCBIfam" id="TIGR01852">
    <property type="entry name" value="lipid_A_lpxA"/>
    <property type="match status" value="1"/>
</dbReference>
<dbReference type="AlphaFoldDB" id="M1PEQ1"/>
<dbReference type="SUPFAM" id="SSF51161">
    <property type="entry name" value="Trimeric LpxA-like enzymes"/>
    <property type="match status" value="1"/>
</dbReference>
<keyword evidence="2 6" id="KW-0441">Lipid A biosynthesis</keyword>
<comment type="similarity">
    <text evidence="6">Belongs to the transferase hexapeptide repeat family. LpxA subfamily.</text>
</comment>
<comment type="pathway">
    <text evidence="6">Glycolipid biosynthesis; lipid IV(A) biosynthesis; lipid IV(A) from (3R)-3-hydroxytetradecanoyl-[acyl-carrier-protein] and UDP-N-acetyl-alpha-D-glucosamine: step 1/6.</text>
</comment>
<dbReference type="Gene3D" id="2.160.10.10">
    <property type="entry name" value="Hexapeptide repeat proteins"/>
    <property type="match status" value="1"/>
</dbReference>
<dbReference type="OrthoDB" id="9807278at2"/>
<evidence type="ECO:0000256" key="2">
    <source>
        <dbReference type="ARBA" id="ARBA00022556"/>
    </source>
</evidence>
<dbReference type="EMBL" id="CP003985">
    <property type="protein sequence ID" value="AGF80022.1"/>
    <property type="molecule type" value="Genomic_DNA"/>
</dbReference>
<dbReference type="InterPro" id="IPR037157">
    <property type="entry name" value="Acetyltransf_C_sf"/>
</dbReference>
<dbReference type="Pfam" id="PF00132">
    <property type="entry name" value="Hexapep"/>
    <property type="match status" value="2"/>
</dbReference>
<dbReference type="InterPro" id="IPR001451">
    <property type="entry name" value="Hexapep"/>
</dbReference>
<evidence type="ECO:0000313" key="9">
    <source>
        <dbReference type="Proteomes" id="UP000011721"/>
    </source>
</evidence>
<dbReference type="Proteomes" id="UP000011721">
    <property type="component" value="Chromosome"/>
</dbReference>
<dbReference type="NCBIfam" id="NF003657">
    <property type="entry name" value="PRK05289.1"/>
    <property type="match status" value="1"/>
</dbReference>
<evidence type="ECO:0000256" key="1">
    <source>
        <dbReference type="ARBA" id="ARBA00022516"/>
    </source>
</evidence>
<dbReference type="PANTHER" id="PTHR43480">
    <property type="entry name" value="ACYL-[ACYL-CARRIER-PROTEIN]--UDP-N-ACETYLGLUCOSAMINE O-ACYLTRANSFERASE"/>
    <property type="match status" value="1"/>
</dbReference>
<keyword evidence="9" id="KW-1185">Reference proteome</keyword>
<comment type="subcellular location">
    <subcellularLocation>
        <location evidence="6">Cytoplasm</location>
    </subcellularLocation>
</comment>
<dbReference type="GO" id="GO:0016020">
    <property type="term" value="C:membrane"/>
    <property type="evidence" value="ECO:0007669"/>
    <property type="project" value="GOC"/>
</dbReference>
<keyword evidence="5 6" id="KW-0012">Acyltransferase</keyword>
<comment type="subunit">
    <text evidence="6">Homotrimer.</text>
</comment>
<evidence type="ECO:0000313" key="8">
    <source>
        <dbReference type="EMBL" id="AGF80022.1"/>
    </source>
</evidence>
<evidence type="ECO:0000256" key="4">
    <source>
        <dbReference type="ARBA" id="ARBA00023098"/>
    </source>
</evidence>
<keyword evidence="6" id="KW-0963">Cytoplasm</keyword>
<protein>
    <recommendedName>
        <fullName evidence="6">Acyl-[acyl-carrier-protein]--UDP-N-acetylglucosamine O-acyltransferase</fullName>
        <shortName evidence="6">UDP-N-acetylglucosamine acyltransferase</shortName>
        <ecNumber evidence="6">2.3.1.129</ecNumber>
    </recommendedName>
</protein>
<name>M1PEQ1_DESSD</name>
<dbReference type="CDD" id="cd03351">
    <property type="entry name" value="LbH_UDP-GlcNAc_AT"/>
    <property type="match status" value="1"/>
</dbReference>
<evidence type="ECO:0000256" key="6">
    <source>
        <dbReference type="HAMAP-Rule" id="MF_00387"/>
    </source>
</evidence>
<proteinExistence type="inferred from homology"/>
<comment type="function">
    <text evidence="6">Involved in the biosynthesis of lipid A, a phosphorylated glycolipid that anchors the lipopolysaccharide to the outer membrane of the cell.</text>
</comment>
<evidence type="ECO:0000259" key="7">
    <source>
        <dbReference type="Pfam" id="PF13720"/>
    </source>
</evidence>
<keyword evidence="4 6" id="KW-0443">Lipid metabolism</keyword>
<dbReference type="RefSeq" id="WP_015405704.1">
    <property type="nucleotide sequence ID" value="NC_020304.1"/>
</dbReference>
<keyword evidence="6" id="KW-0677">Repeat</keyword>
<gene>
    <name evidence="6" type="primary">lpxA</name>
    <name evidence="8" type="ordered locus">UWK_03506</name>
</gene>
<dbReference type="EC" id="2.3.1.129" evidence="6"/>
<dbReference type="GO" id="GO:0005737">
    <property type="term" value="C:cytoplasm"/>
    <property type="evidence" value="ECO:0007669"/>
    <property type="project" value="UniProtKB-SubCell"/>
</dbReference>
<keyword evidence="1 6" id="KW-0444">Lipid biosynthesis</keyword>
<dbReference type="InterPro" id="IPR011004">
    <property type="entry name" value="Trimer_LpxA-like_sf"/>
</dbReference>
<keyword evidence="3 6" id="KW-0808">Transferase</keyword>
<dbReference type="Pfam" id="PF13720">
    <property type="entry name" value="Acetyltransf_11"/>
    <property type="match status" value="1"/>
</dbReference>
<dbReference type="PANTHER" id="PTHR43480:SF1">
    <property type="entry name" value="ACYL-[ACYL-CARRIER-PROTEIN]--UDP-N-ACETYLGLUCOSAMINE O-ACYLTRANSFERASE, MITOCHONDRIAL-RELATED"/>
    <property type="match status" value="1"/>
</dbReference>
<comment type="catalytic activity">
    <reaction evidence="6">
        <text>a (3R)-hydroxyacyl-[ACP] + UDP-N-acetyl-alpha-D-glucosamine = a UDP-3-O-[(3R)-3-hydroxyacyl]-N-acetyl-alpha-D-glucosamine + holo-[ACP]</text>
        <dbReference type="Rhea" id="RHEA:67812"/>
        <dbReference type="Rhea" id="RHEA-COMP:9685"/>
        <dbReference type="Rhea" id="RHEA-COMP:9945"/>
        <dbReference type="ChEBI" id="CHEBI:57705"/>
        <dbReference type="ChEBI" id="CHEBI:64479"/>
        <dbReference type="ChEBI" id="CHEBI:78827"/>
        <dbReference type="ChEBI" id="CHEBI:173225"/>
        <dbReference type="EC" id="2.3.1.129"/>
    </reaction>
</comment>
<dbReference type="GO" id="GO:0008780">
    <property type="term" value="F:acyl-[acyl-carrier-protein]-UDP-N-acetylglucosamine O-acyltransferase activity"/>
    <property type="evidence" value="ECO:0007669"/>
    <property type="project" value="UniProtKB-UniRule"/>
</dbReference>
<sequence>MNIHPTAVVSVKAKLHESVIVGPFSVIEDGVIIGAGTTVATHVRISGPCKIGENNIIDSFAALGGAPQDLGYTGEPTELILGNNNHIREYASIHRGTVKGGGRTVIGNNCLIMAYAHIGHDCIIEDYVIIVNAAHLSGHTEVGARATVGGLTGTHQFSRIGTFAFIGGGSAVSKDVPPYAMVTGERGQMHISGLNKVGLRRNGFSREIISRIDAAYRILFHSPELLHNEALDRVEHELGGCEEVDGLLAFIRSSKRGVVKRIKRR</sequence>
<evidence type="ECO:0000256" key="5">
    <source>
        <dbReference type="ARBA" id="ARBA00023315"/>
    </source>
</evidence>
<dbReference type="KEGG" id="dsf:UWK_03506"/>
<dbReference type="HAMAP" id="MF_00387">
    <property type="entry name" value="LpxA"/>
    <property type="match status" value="1"/>
</dbReference>